<gene>
    <name evidence="7" type="ORF">PYTT13_16475</name>
</gene>
<dbReference type="AlphaFoldDB" id="A0A2D2C3Z5"/>
<organism evidence="7 8">
    <name type="scientific">Paracoccus yeei</name>
    <dbReference type="NCBI Taxonomy" id="147645"/>
    <lineage>
        <taxon>Bacteria</taxon>
        <taxon>Pseudomonadati</taxon>
        <taxon>Pseudomonadota</taxon>
        <taxon>Alphaproteobacteria</taxon>
        <taxon>Rhodobacterales</taxon>
        <taxon>Paracoccaceae</taxon>
        <taxon>Paracoccus</taxon>
    </lineage>
</organism>
<dbReference type="PANTHER" id="PTHR48083:SF37">
    <property type="entry name" value="DEHYDROGENASE, PUTATIVE-RELATED"/>
    <property type="match status" value="1"/>
</dbReference>
<name>A0A2D2C3Z5_9RHOB</name>
<dbReference type="Gene3D" id="1.20.140.10">
    <property type="entry name" value="Butyryl-CoA Dehydrogenase, subunit A, domain 3"/>
    <property type="match status" value="1"/>
</dbReference>
<evidence type="ECO:0000256" key="1">
    <source>
        <dbReference type="ARBA" id="ARBA00009347"/>
    </source>
</evidence>
<keyword evidence="3" id="KW-0274">FAD</keyword>
<evidence type="ECO:0000313" key="8">
    <source>
        <dbReference type="Proteomes" id="UP000229314"/>
    </source>
</evidence>
<dbReference type="SUPFAM" id="SSF47203">
    <property type="entry name" value="Acyl-CoA dehydrogenase C-terminal domain-like"/>
    <property type="match status" value="1"/>
</dbReference>
<dbReference type="InterPro" id="IPR050741">
    <property type="entry name" value="Acyl-CoA_dehydrogenase"/>
</dbReference>
<dbReference type="InterPro" id="IPR009075">
    <property type="entry name" value="AcylCo_DH/oxidase_C"/>
</dbReference>
<dbReference type="InterPro" id="IPR009100">
    <property type="entry name" value="AcylCoA_DH/oxidase_NM_dom_sf"/>
</dbReference>
<reference evidence="7 8" key="1">
    <citation type="submission" date="2017-10" db="EMBL/GenBank/DDBJ databases">
        <title>Complete genome sequence of Paracoccus yeei TT13 isolated from human skin.</title>
        <authorList>
            <person name="Lee K."/>
            <person name="Lim J.Y."/>
            <person name="Hwang I."/>
        </authorList>
    </citation>
    <scope>NUCLEOTIDE SEQUENCE [LARGE SCALE GENOMIC DNA]</scope>
    <source>
        <strain evidence="7 8">TT13</strain>
    </source>
</reference>
<evidence type="ECO:0000313" key="7">
    <source>
        <dbReference type="EMBL" id="ATQ57233.1"/>
    </source>
</evidence>
<dbReference type="GO" id="GO:0005737">
    <property type="term" value="C:cytoplasm"/>
    <property type="evidence" value="ECO:0007669"/>
    <property type="project" value="TreeGrafter"/>
</dbReference>
<evidence type="ECO:0000256" key="2">
    <source>
        <dbReference type="ARBA" id="ARBA00022630"/>
    </source>
</evidence>
<protein>
    <recommendedName>
        <fullName evidence="6">Acyl-CoA dehydrogenase/oxidase C-terminal domain-containing protein</fullName>
    </recommendedName>
</protein>
<comment type="similarity">
    <text evidence="1">Belongs to the acyl-CoA dehydrogenase family.</text>
</comment>
<dbReference type="GO" id="GO:0033539">
    <property type="term" value="P:fatty acid beta-oxidation using acyl-CoA dehydrogenase"/>
    <property type="evidence" value="ECO:0007669"/>
    <property type="project" value="TreeGrafter"/>
</dbReference>
<dbReference type="PANTHER" id="PTHR48083">
    <property type="entry name" value="MEDIUM-CHAIN SPECIFIC ACYL-COA DEHYDROGENASE, MITOCHONDRIAL-RELATED"/>
    <property type="match status" value="1"/>
</dbReference>
<dbReference type="EMBL" id="CP024422">
    <property type="protein sequence ID" value="ATQ57233.1"/>
    <property type="molecule type" value="Genomic_DNA"/>
</dbReference>
<evidence type="ECO:0000259" key="6">
    <source>
        <dbReference type="Pfam" id="PF00441"/>
    </source>
</evidence>
<keyword evidence="4" id="KW-0560">Oxidoreductase</keyword>
<dbReference type="GO" id="GO:0003995">
    <property type="term" value="F:acyl-CoA dehydrogenase activity"/>
    <property type="evidence" value="ECO:0007669"/>
    <property type="project" value="TreeGrafter"/>
</dbReference>
<sequence>MPAQPDAGRRSLGRPGHADARVPRDAVAAGADRHDDRLSRPQPAGRPPPARLGPRGGLAPVARIRGNHGAAAIRRLATRAWGRGGLMRQIDDAGRLLASAPPDGEDGPSGPTLVAALRDSGLLAACDTLAHHPADPRVLMRALVTVGRASLSAGRLFEGHVNAVKLLRLHGGPTEGIAQGDLLGVWGADGPDPAHIRNGVLHGQKLFASGADVLDRVIVAVKHPDGCPQLVLLRRDQLQERLFPQEWAVSGMKATASGRCDLEGLAVADAILLGGPGDYQREPHFQGGVWRYAAVQLGAMQALAAIAADQLQRRGRADAPLQAQRLRRMMTACETVRLWLENAACAVERPSATSEDAETAILARLVTAEAAVAVMNDVDQALGAASFATAHPVDRIRRDLSFYIRQADPDGLGHAATERILASPALRQRWLP</sequence>
<accession>A0A2D2C3Z5</accession>
<evidence type="ECO:0000256" key="5">
    <source>
        <dbReference type="SAM" id="MobiDB-lite"/>
    </source>
</evidence>
<dbReference type="Pfam" id="PF00441">
    <property type="entry name" value="Acyl-CoA_dh_1"/>
    <property type="match status" value="1"/>
</dbReference>
<dbReference type="Gene3D" id="2.40.110.10">
    <property type="entry name" value="Butyryl-CoA Dehydrogenase, subunit A, domain 2"/>
    <property type="match status" value="1"/>
</dbReference>
<keyword evidence="2" id="KW-0285">Flavoprotein</keyword>
<dbReference type="InterPro" id="IPR036250">
    <property type="entry name" value="AcylCo_DH-like_C"/>
</dbReference>
<feature type="domain" description="Acyl-CoA dehydrogenase/oxidase C-terminal" evidence="6">
    <location>
        <begin position="292"/>
        <end position="400"/>
    </location>
</feature>
<feature type="region of interest" description="Disordered" evidence="5">
    <location>
        <begin position="1"/>
        <end position="59"/>
    </location>
</feature>
<evidence type="ECO:0000256" key="4">
    <source>
        <dbReference type="ARBA" id="ARBA00023002"/>
    </source>
</evidence>
<proteinExistence type="inferred from homology"/>
<dbReference type="SUPFAM" id="SSF56645">
    <property type="entry name" value="Acyl-CoA dehydrogenase NM domain-like"/>
    <property type="match status" value="1"/>
</dbReference>
<dbReference type="Proteomes" id="UP000229314">
    <property type="component" value="Chromosome"/>
</dbReference>
<dbReference type="InterPro" id="IPR046373">
    <property type="entry name" value="Acyl-CoA_Oxase/DH_mid-dom_sf"/>
</dbReference>
<evidence type="ECO:0000256" key="3">
    <source>
        <dbReference type="ARBA" id="ARBA00022827"/>
    </source>
</evidence>